<gene>
    <name evidence="1" type="ORF">H696_06111</name>
</gene>
<proteinExistence type="predicted"/>
<sequence length="888" mass="98331">MAPVAPIPATAAWDTRVLAMELLDGRVYLQYADFSISGPVAKHLVTFDLCRASRPGTDVSVIRQSFEHGVTFPMGPGVPLGSLNWLDRVGVPGDALLVADNCALLVDGSTVKVFPFEAREDDLPRQAGGRALEGLPWTGLQVGTRLAVRRNVVFLEPAHQAIGFLMEGNLHFFPHVPPPFPAGAPLQRALFRGTGSQLHVRLDALEVSVEFLSVGRDSTRVEAVSKVSVQQCLLCLGLGAATSRAIGDLVSTGRPHSQQDFRSLEHCGQACFDVWATLADGFFVHCNRVLAIVQGRLLLVELPGEAVEPVPLAEVVLLEGLSAKARLERTTTRGQALLVDPATERAYSIDVGTHIRWPSARPRPALPAYVDSTIARSLYTGEHVVMVDETGRRVILRGFDQDTTRRYYEQPVYLSPMPNASADFCLRPIGRQSRDTSEGPGYGSLLDMRQMLFRHGMAFSLHGTLLVCHKYTFGEQDARLAAFAFALDLGPLPGTLSLAEEGAFAHLLVVLDGMWCLRVYPTEQHVSHRLMPYLPGVWSQSRRALPASGGFATFTGRFFAGITPSWDLEVIYGTGVEPWSQTLDSVSDYVKDEMEYLDRVFPQLGCLNVLALVKGTEVYMLRARHPVQITGVLESSDGHDVIGVFRDRPSWPTVALLTRKTLDIYRKWEKDSSVSFDTRECLGAWQLTDGSLVLQLDDGYLDQVQMSPFRHRSRVVAWRGAKSKPIWVCPWSSLSWVSYESPGCFVFHAVAFTGPGAQCVKRSFKLDVWEYYPKSTTFGVSFLLHDRTLYCAIMYGGRIFLLTEDMIAEAFVDSMRGDLPRHVACHTTTTMSRSQFSMLGVLPQMDGPTPEVVFAMERQRLQCLSVDVLPFSMEDDARLEVLLRMDSP</sequence>
<dbReference type="EMBL" id="KB932218">
    <property type="protein sequence ID" value="KCV67470.1"/>
    <property type="molecule type" value="Genomic_DNA"/>
</dbReference>
<evidence type="ECO:0000313" key="2">
    <source>
        <dbReference type="Proteomes" id="UP000030693"/>
    </source>
</evidence>
<accession>A0A058YZT5</accession>
<evidence type="ECO:0000313" key="1">
    <source>
        <dbReference type="EMBL" id="KCV67470.1"/>
    </source>
</evidence>
<organism evidence="1">
    <name type="scientific">Fonticula alba</name>
    <name type="common">Slime mold</name>
    <dbReference type="NCBI Taxonomy" id="691883"/>
    <lineage>
        <taxon>Eukaryota</taxon>
        <taxon>Rotosphaerida</taxon>
        <taxon>Fonticulaceae</taxon>
        <taxon>Fonticula</taxon>
    </lineage>
</organism>
<dbReference type="AlphaFoldDB" id="A0A058YZT5"/>
<dbReference type="Proteomes" id="UP000030693">
    <property type="component" value="Unassembled WGS sequence"/>
</dbReference>
<reference evidence="1" key="1">
    <citation type="submission" date="2013-04" db="EMBL/GenBank/DDBJ databases">
        <title>The Genome Sequence of Fonticula alba ATCC 38817.</title>
        <authorList>
            <consortium name="The Broad Institute Genomics Platform"/>
            <person name="Russ C."/>
            <person name="Cuomo C."/>
            <person name="Burger G."/>
            <person name="Gray M.W."/>
            <person name="Holland P.W.H."/>
            <person name="King N."/>
            <person name="Lang F.B.F."/>
            <person name="Roger A.J."/>
            <person name="Ruiz-Trillo I."/>
            <person name="Brown M."/>
            <person name="Walker B."/>
            <person name="Young S."/>
            <person name="Zeng Q."/>
            <person name="Gargeya S."/>
            <person name="Fitzgerald M."/>
            <person name="Haas B."/>
            <person name="Abouelleil A."/>
            <person name="Allen A.W."/>
            <person name="Alvarado L."/>
            <person name="Arachchi H.M."/>
            <person name="Berlin A.M."/>
            <person name="Chapman S.B."/>
            <person name="Gainer-Dewar J."/>
            <person name="Goldberg J."/>
            <person name="Griggs A."/>
            <person name="Gujja S."/>
            <person name="Hansen M."/>
            <person name="Howarth C."/>
            <person name="Imamovic A."/>
            <person name="Ireland A."/>
            <person name="Larimer J."/>
            <person name="McCowan C."/>
            <person name="Murphy C."/>
            <person name="Pearson M."/>
            <person name="Poon T.W."/>
            <person name="Priest M."/>
            <person name="Roberts A."/>
            <person name="Saif S."/>
            <person name="Shea T."/>
            <person name="Sisk P."/>
            <person name="Sykes S."/>
            <person name="Wortman J."/>
            <person name="Nusbaum C."/>
            <person name="Birren B."/>
        </authorList>
    </citation>
    <scope>NUCLEOTIDE SEQUENCE [LARGE SCALE GENOMIC DNA]</scope>
    <source>
        <strain evidence="1">ATCC 38817</strain>
    </source>
</reference>
<protein>
    <submittedName>
        <fullName evidence="1">Uncharacterized protein</fullName>
    </submittedName>
</protein>
<name>A0A058YZT5_FONAL</name>
<dbReference type="GeneID" id="20530836"/>
<keyword evidence="2" id="KW-1185">Reference proteome</keyword>
<dbReference type="RefSeq" id="XP_009498146.1">
    <property type="nucleotide sequence ID" value="XM_009499871.1"/>
</dbReference>